<gene>
    <name evidence="6" type="ORF">PJIAN_3615</name>
</gene>
<dbReference type="OrthoDB" id="9813368at2"/>
<feature type="domain" description="NlpC/P60" evidence="5">
    <location>
        <begin position="129"/>
        <end position="257"/>
    </location>
</feature>
<dbReference type="EMBL" id="BDCR01000003">
    <property type="protein sequence ID" value="GAT63297.1"/>
    <property type="molecule type" value="Genomic_DNA"/>
</dbReference>
<evidence type="ECO:0000313" key="7">
    <source>
        <dbReference type="Proteomes" id="UP000076586"/>
    </source>
</evidence>
<evidence type="ECO:0000256" key="1">
    <source>
        <dbReference type="ARBA" id="ARBA00007074"/>
    </source>
</evidence>
<dbReference type="Pfam" id="PF00877">
    <property type="entry name" value="NLPC_P60"/>
    <property type="match status" value="1"/>
</dbReference>
<protein>
    <submittedName>
        <fullName evidence="6">NlpC/P60 family protein</fullName>
    </submittedName>
</protein>
<comment type="similarity">
    <text evidence="1">Belongs to the peptidase C40 family.</text>
</comment>
<dbReference type="Proteomes" id="UP000076586">
    <property type="component" value="Unassembled WGS sequence"/>
</dbReference>
<dbReference type="STRING" id="681398.PJIAN_3615"/>
<proteinExistence type="inferred from homology"/>
<keyword evidence="3" id="KW-0378">Hydrolase</keyword>
<evidence type="ECO:0000256" key="4">
    <source>
        <dbReference type="ARBA" id="ARBA00022807"/>
    </source>
</evidence>
<sequence>MFGINLNGLIPLRSAADEASEQLTQILFGEYFSVEEVIERWVRIHNVRDNETGWIDRKMMTSIDEQLFDQLNRQEHVVVSKPLSYATLQDGTKQPLPGGSLLPFYDKDKQQFSICDRVFGFSSEDTNLNTSSSEFVEKALTYLHAPYLWGGKNIMGIDCSGLVQVAALMCGKQLTRNARQQIEFGEQVSFLAEAQPGDVAFFDHDDGYISHVGILLNDHQILHASGEVHIAPIDNQGIKSVFTGKYTHSLRVIKRIL</sequence>
<dbReference type="PROSITE" id="PS51935">
    <property type="entry name" value="NLPC_P60"/>
    <property type="match status" value="1"/>
</dbReference>
<keyword evidence="2" id="KW-0645">Protease</keyword>
<accession>A0A161LFE1</accession>
<dbReference type="PANTHER" id="PTHR47053">
    <property type="entry name" value="MUREIN DD-ENDOPEPTIDASE MEPH-RELATED"/>
    <property type="match status" value="1"/>
</dbReference>
<dbReference type="Gene3D" id="2.30.30.40">
    <property type="entry name" value="SH3 Domains"/>
    <property type="match status" value="1"/>
</dbReference>
<name>A0A161LFE1_9BACT</name>
<organism evidence="6 7">
    <name type="scientific">Paludibacter jiangxiensis</name>
    <dbReference type="NCBI Taxonomy" id="681398"/>
    <lineage>
        <taxon>Bacteria</taxon>
        <taxon>Pseudomonadati</taxon>
        <taxon>Bacteroidota</taxon>
        <taxon>Bacteroidia</taxon>
        <taxon>Bacteroidales</taxon>
        <taxon>Paludibacteraceae</taxon>
        <taxon>Paludibacter</taxon>
    </lineage>
</organism>
<evidence type="ECO:0000256" key="3">
    <source>
        <dbReference type="ARBA" id="ARBA00022801"/>
    </source>
</evidence>
<keyword evidence="7" id="KW-1185">Reference proteome</keyword>
<reference evidence="7" key="1">
    <citation type="submission" date="2016-04" db="EMBL/GenBank/DDBJ databases">
        <title>Draft genome sequence of Paludibacter jiangxiensis strain NM7.</title>
        <authorList>
            <person name="Qiu Y."/>
            <person name="Matsuura N."/>
            <person name="Ohashi A."/>
            <person name="Tourlousse M.D."/>
            <person name="Sekiguchi Y."/>
        </authorList>
    </citation>
    <scope>NUCLEOTIDE SEQUENCE [LARGE SCALE GENOMIC DNA]</scope>
    <source>
        <strain evidence="7">NM7</strain>
    </source>
</reference>
<keyword evidence="4" id="KW-0788">Thiol protease</keyword>
<dbReference type="RefSeq" id="WP_068704327.1">
    <property type="nucleotide sequence ID" value="NZ_BDCR01000003.1"/>
</dbReference>
<dbReference type="GO" id="GO:0006508">
    <property type="term" value="P:proteolysis"/>
    <property type="evidence" value="ECO:0007669"/>
    <property type="project" value="UniProtKB-KW"/>
</dbReference>
<dbReference type="InterPro" id="IPR051202">
    <property type="entry name" value="Peptidase_C40"/>
</dbReference>
<dbReference type="Pfam" id="PF18348">
    <property type="entry name" value="SH3_16"/>
    <property type="match status" value="1"/>
</dbReference>
<dbReference type="GO" id="GO:0008234">
    <property type="term" value="F:cysteine-type peptidase activity"/>
    <property type="evidence" value="ECO:0007669"/>
    <property type="project" value="UniProtKB-KW"/>
</dbReference>
<dbReference type="InterPro" id="IPR038765">
    <property type="entry name" value="Papain-like_cys_pep_sf"/>
</dbReference>
<dbReference type="SUPFAM" id="SSF54001">
    <property type="entry name" value="Cysteine proteinases"/>
    <property type="match status" value="1"/>
</dbReference>
<dbReference type="InterPro" id="IPR000064">
    <property type="entry name" value="NLP_P60_dom"/>
</dbReference>
<dbReference type="Gene3D" id="3.90.1720.10">
    <property type="entry name" value="endopeptidase domain like (from Nostoc punctiforme)"/>
    <property type="match status" value="1"/>
</dbReference>
<reference evidence="7" key="2">
    <citation type="journal article" date="2017" name="Genome Announc.">
        <title>Draft genome sequence of Paludibacter jiangxiensis NM7(T), a propionate-producing fermentative bacterium.</title>
        <authorList>
            <person name="Qiu Y.-L."/>
            <person name="Tourlousse D.M."/>
            <person name="Matsuura N."/>
            <person name="Ohashi A."/>
            <person name="Sekiguchi Y."/>
        </authorList>
    </citation>
    <scope>NUCLEOTIDE SEQUENCE [LARGE SCALE GENOMIC DNA]</scope>
    <source>
        <strain evidence="7">NM7</strain>
    </source>
</reference>
<evidence type="ECO:0000313" key="6">
    <source>
        <dbReference type="EMBL" id="GAT63297.1"/>
    </source>
</evidence>
<dbReference type="InterPro" id="IPR041382">
    <property type="entry name" value="SH3_16"/>
</dbReference>
<evidence type="ECO:0000256" key="2">
    <source>
        <dbReference type="ARBA" id="ARBA00022670"/>
    </source>
</evidence>
<dbReference type="AlphaFoldDB" id="A0A161LFE1"/>
<dbReference type="PANTHER" id="PTHR47053:SF1">
    <property type="entry name" value="MUREIN DD-ENDOPEPTIDASE MEPH-RELATED"/>
    <property type="match status" value="1"/>
</dbReference>
<comment type="caution">
    <text evidence="6">The sequence shown here is derived from an EMBL/GenBank/DDBJ whole genome shotgun (WGS) entry which is preliminary data.</text>
</comment>
<evidence type="ECO:0000259" key="5">
    <source>
        <dbReference type="PROSITE" id="PS51935"/>
    </source>
</evidence>